<evidence type="ECO:0000259" key="1">
    <source>
        <dbReference type="PROSITE" id="PS51340"/>
    </source>
</evidence>
<dbReference type="RefSeq" id="WP_134518694.1">
    <property type="nucleotide sequence ID" value="NZ_SOHE01000027.1"/>
</dbReference>
<keyword evidence="3" id="KW-1185">Reference proteome</keyword>
<dbReference type="AlphaFoldDB" id="A0A4R9A6F9"/>
<evidence type="ECO:0000313" key="2">
    <source>
        <dbReference type="EMBL" id="TFD52739.1"/>
    </source>
</evidence>
<reference evidence="2 3" key="1">
    <citation type="submission" date="2019-03" db="EMBL/GenBank/DDBJ databases">
        <title>Genomics of glacier-inhabiting Cryobacterium strains.</title>
        <authorList>
            <person name="Liu Q."/>
            <person name="Xin Y.-H."/>
        </authorList>
    </citation>
    <scope>NUCLEOTIDE SEQUENCE [LARGE SCALE GENOMIC DNA]</scope>
    <source>
        <strain evidence="2 3">Hh14</strain>
    </source>
</reference>
<dbReference type="GO" id="GO:0030151">
    <property type="term" value="F:molybdenum ion binding"/>
    <property type="evidence" value="ECO:0007669"/>
    <property type="project" value="InterPro"/>
</dbReference>
<dbReference type="EMBL" id="SOHE01000027">
    <property type="protein sequence ID" value="TFD52739.1"/>
    <property type="molecule type" value="Genomic_DNA"/>
</dbReference>
<dbReference type="Proteomes" id="UP000297447">
    <property type="component" value="Unassembled WGS sequence"/>
</dbReference>
<comment type="caution">
    <text evidence="2">The sequence shown here is derived from an EMBL/GenBank/DDBJ whole genome shotgun (WGS) entry which is preliminary data.</text>
</comment>
<dbReference type="GO" id="GO:0030170">
    <property type="term" value="F:pyridoxal phosphate binding"/>
    <property type="evidence" value="ECO:0007669"/>
    <property type="project" value="InterPro"/>
</dbReference>
<protein>
    <submittedName>
        <fullName evidence="2">MOSC domain-containing protein</fullName>
    </submittedName>
</protein>
<dbReference type="InterPro" id="IPR005302">
    <property type="entry name" value="MoCF_Sase_C"/>
</dbReference>
<name>A0A4R9A6F9_9MICO</name>
<dbReference type="Pfam" id="PF03473">
    <property type="entry name" value="MOSC"/>
    <property type="match status" value="1"/>
</dbReference>
<dbReference type="InterPro" id="IPR011037">
    <property type="entry name" value="Pyrv_Knase-like_insert_dom_sf"/>
</dbReference>
<dbReference type="PROSITE" id="PS51340">
    <property type="entry name" value="MOSC"/>
    <property type="match status" value="1"/>
</dbReference>
<accession>A0A4R9A6F9</accession>
<dbReference type="PANTHER" id="PTHR36930:SF1">
    <property type="entry name" value="MOSC DOMAIN-CONTAINING PROTEIN"/>
    <property type="match status" value="1"/>
</dbReference>
<dbReference type="OrthoDB" id="9786134at2"/>
<dbReference type="InterPro" id="IPR052716">
    <property type="entry name" value="MOSC_domain"/>
</dbReference>
<dbReference type="SUPFAM" id="SSF50800">
    <property type="entry name" value="PK beta-barrel domain-like"/>
    <property type="match status" value="1"/>
</dbReference>
<dbReference type="Gene3D" id="2.40.33.20">
    <property type="entry name" value="PK beta-barrel domain-like"/>
    <property type="match status" value="1"/>
</dbReference>
<proteinExistence type="predicted"/>
<evidence type="ECO:0000313" key="3">
    <source>
        <dbReference type="Proteomes" id="UP000297447"/>
    </source>
</evidence>
<dbReference type="PANTHER" id="PTHR36930">
    <property type="entry name" value="METAL-SULFUR CLUSTER BIOSYNTHESIS PROTEINS YUAD-RELATED"/>
    <property type="match status" value="1"/>
</dbReference>
<dbReference type="GO" id="GO:0003824">
    <property type="term" value="F:catalytic activity"/>
    <property type="evidence" value="ECO:0007669"/>
    <property type="project" value="InterPro"/>
</dbReference>
<feature type="domain" description="MOSC" evidence="1">
    <location>
        <begin position="26"/>
        <end position="176"/>
    </location>
</feature>
<sequence>MTQSATPSAHGTVVSVSRDERHRFSKPAVASIRLLTDFGVEGDVHAGATTQHRYLVKKDSTRANLTQVHLIAAELFDDLRAAGFTVAAGELGENVTTHGLNLRTLPLGARLHLGTAAIVEVTGLRSPCSLINGYQRGLMKTLIGTDAAGHVVRKAGIMGIVIAGGTVLPGDSVRVELPVGEHLPLGVV</sequence>
<organism evidence="2 3">
    <name type="scientific">Cryobacterium frigoriphilum</name>
    <dbReference type="NCBI Taxonomy" id="1259150"/>
    <lineage>
        <taxon>Bacteria</taxon>
        <taxon>Bacillati</taxon>
        <taxon>Actinomycetota</taxon>
        <taxon>Actinomycetes</taxon>
        <taxon>Micrococcales</taxon>
        <taxon>Microbacteriaceae</taxon>
        <taxon>Cryobacterium</taxon>
    </lineage>
</organism>
<gene>
    <name evidence="2" type="ORF">E3T55_06115</name>
</gene>